<evidence type="ECO:0000313" key="2">
    <source>
        <dbReference type="EMBL" id="CAJ1389117.1"/>
    </source>
</evidence>
<evidence type="ECO:0000313" key="3">
    <source>
        <dbReference type="Proteomes" id="UP001178507"/>
    </source>
</evidence>
<accession>A0AA36MZF8</accession>
<keyword evidence="3" id="KW-1185">Reference proteome</keyword>
<evidence type="ECO:0000256" key="1">
    <source>
        <dbReference type="SAM" id="MobiDB-lite"/>
    </source>
</evidence>
<organism evidence="2 3">
    <name type="scientific">Effrenium voratum</name>
    <dbReference type="NCBI Taxonomy" id="2562239"/>
    <lineage>
        <taxon>Eukaryota</taxon>
        <taxon>Sar</taxon>
        <taxon>Alveolata</taxon>
        <taxon>Dinophyceae</taxon>
        <taxon>Suessiales</taxon>
        <taxon>Symbiodiniaceae</taxon>
        <taxon>Effrenium</taxon>
    </lineage>
</organism>
<proteinExistence type="predicted"/>
<feature type="non-terminal residue" evidence="2">
    <location>
        <position position="52"/>
    </location>
</feature>
<protein>
    <submittedName>
        <fullName evidence="2">Uncharacterized protein</fullName>
    </submittedName>
</protein>
<feature type="non-terminal residue" evidence="2">
    <location>
        <position position="1"/>
    </location>
</feature>
<comment type="caution">
    <text evidence="2">The sequence shown here is derived from an EMBL/GenBank/DDBJ whole genome shotgun (WGS) entry which is preliminary data.</text>
</comment>
<feature type="region of interest" description="Disordered" evidence="1">
    <location>
        <begin position="33"/>
        <end position="52"/>
    </location>
</feature>
<gene>
    <name evidence="2" type="ORF">EVOR1521_LOCUS14810</name>
</gene>
<dbReference type="EMBL" id="CAUJNA010001811">
    <property type="protein sequence ID" value="CAJ1389117.1"/>
    <property type="molecule type" value="Genomic_DNA"/>
</dbReference>
<reference evidence="2" key="1">
    <citation type="submission" date="2023-08" db="EMBL/GenBank/DDBJ databases">
        <authorList>
            <person name="Chen Y."/>
            <person name="Shah S."/>
            <person name="Dougan E. K."/>
            <person name="Thang M."/>
            <person name="Chan C."/>
        </authorList>
    </citation>
    <scope>NUCLEOTIDE SEQUENCE</scope>
</reference>
<name>A0AA36MZF8_9DINO</name>
<feature type="compositionally biased region" description="Low complexity" evidence="1">
    <location>
        <begin position="40"/>
        <end position="52"/>
    </location>
</feature>
<dbReference type="AlphaFoldDB" id="A0AA36MZF8"/>
<dbReference type="Proteomes" id="UP001178507">
    <property type="component" value="Unassembled WGS sequence"/>
</dbReference>
<sequence length="52" mass="5670">ICRGMSLRWRMCRCSRTRFSGVSAELALLPGPSRSRRRATSCGCSSATSTTT</sequence>